<comment type="similarity">
    <text evidence="11">Belongs to the chloride channel (TC 2.A.49) family.</text>
</comment>
<feature type="transmembrane region" description="Helical" evidence="11">
    <location>
        <begin position="532"/>
        <end position="555"/>
    </location>
</feature>
<keyword evidence="15" id="KW-1185">Reference proteome</keyword>
<evidence type="ECO:0000313" key="15">
    <source>
        <dbReference type="Proteomes" id="UP000030762"/>
    </source>
</evidence>
<dbReference type="PANTHER" id="PTHR11689:SF136">
    <property type="entry name" value="H(+)_CL(-) EXCHANGE TRANSPORTER 7"/>
    <property type="match status" value="1"/>
</dbReference>
<dbReference type="STRING" id="1156394.T0QSP3"/>
<evidence type="ECO:0000256" key="6">
    <source>
        <dbReference type="ARBA" id="ARBA00023065"/>
    </source>
</evidence>
<dbReference type="EMBL" id="JH767143">
    <property type="protein sequence ID" value="EQC37736.1"/>
    <property type="molecule type" value="Genomic_DNA"/>
</dbReference>
<protein>
    <recommendedName>
        <fullName evidence="11">Chloride channel protein</fullName>
    </recommendedName>
</protein>
<dbReference type="InterPro" id="IPR014743">
    <property type="entry name" value="Cl-channel_core"/>
</dbReference>
<name>T0QSP3_SAPDV</name>
<dbReference type="OMA" id="FARIDHG"/>
<feature type="transmembrane region" description="Helical" evidence="11">
    <location>
        <begin position="264"/>
        <end position="282"/>
    </location>
</feature>
<evidence type="ECO:0000313" key="14">
    <source>
        <dbReference type="EMBL" id="EQC37736.1"/>
    </source>
</evidence>
<evidence type="ECO:0000256" key="12">
    <source>
        <dbReference type="SAM" id="MobiDB-lite"/>
    </source>
</evidence>
<keyword evidence="3 11" id="KW-0812">Transmembrane</keyword>
<dbReference type="RefSeq" id="XP_008608669.1">
    <property type="nucleotide sequence ID" value="XM_008610447.1"/>
</dbReference>
<dbReference type="GO" id="GO:0016020">
    <property type="term" value="C:membrane"/>
    <property type="evidence" value="ECO:0007669"/>
    <property type="project" value="UniProtKB-SubCell"/>
</dbReference>
<feature type="transmembrane region" description="Helical" evidence="11">
    <location>
        <begin position="326"/>
        <end position="350"/>
    </location>
</feature>
<evidence type="ECO:0000256" key="10">
    <source>
        <dbReference type="PROSITE-ProRule" id="PRU00703"/>
    </source>
</evidence>
<feature type="transmembrane region" description="Helical" evidence="11">
    <location>
        <begin position="213"/>
        <end position="243"/>
    </location>
</feature>
<evidence type="ECO:0000256" key="1">
    <source>
        <dbReference type="ARBA" id="ARBA00004141"/>
    </source>
</evidence>
<keyword evidence="4" id="KW-0677">Repeat</keyword>
<feature type="domain" description="CBS" evidence="13">
    <location>
        <begin position="800"/>
        <end position="856"/>
    </location>
</feature>
<evidence type="ECO:0000259" key="13">
    <source>
        <dbReference type="PROSITE" id="PS51371"/>
    </source>
</evidence>
<evidence type="ECO:0000256" key="11">
    <source>
        <dbReference type="RuleBase" id="RU361221"/>
    </source>
</evidence>
<dbReference type="Pfam" id="PF00654">
    <property type="entry name" value="Voltage_CLC"/>
    <property type="match status" value="1"/>
</dbReference>
<evidence type="ECO:0000256" key="9">
    <source>
        <dbReference type="ARBA" id="ARBA00023214"/>
    </source>
</evidence>
<evidence type="ECO:0000256" key="2">
    <source>
        <dbReference type="ARBA" id="ARBA00022448"/>
    </source>
</evidence>
<dbReference type="AlphaFoldDB" id="T0QSP3"/>
<dbReference type="InterPro" id="IPR046342">
    <property type="entry name" value="CBS_dom_sf"/>
</dbReference>
<feature type="region of interest" description="Disordered" evidence="12">
    <location>
        <begin position="1"/>
        <end position="89"/>
    </location>
</feature>
<dbReference type="GO" id="GO:0005254">
    <property type="term" value="F:chloride channel activity"/>
    <property type="evidence" value="ECO:0007669"/>
    <property type="project" value="UniProtKB-UniRule"/>
</dbReference>
<feature type="transmembrane region" description="Helical" evidence="11">
    <location>
        <begin position="416"/>
        <end position="438"/>
    </location>
</feature>
<keyword evidence="5 11" id="KW-1133">Transmembrane helix</keyword>
<feature type="compositionally biased region" description="Polar residues" evidence="12">
    <location>
        <begin position="49"/>
        <end position="63"/>
    </location>
</feature>
<dbReference type="Pfam" id="PF00571">
    <property type="entry name" value="CBS"/>
    <property type="match status" value="1"/>
</dbReference>
<dbReference type="SUPFAM" id="SSF81340">
    <property type="entry name" value="Clc chloride channel"/>
    <property type="match status" value="1"/>
</dbReference>
<evidence type="ECO:0000256" key="4">
    <source>
        <dbReference type="ARBA" id="ARBA00022737"/>
    </source>
</evidence>
<sequence length="897" mass="99756">MQGPSTSVPEEKLPLLATRSEPIARGSFGSPRDISERSGSPGDVRSDTPRNSSPHTQPEQGSSPADADNRVSLDISSFGRSPGSYAATFDPRRVNNEWTGNLQSELSEAALYSDMSNAKDQLKKSKAQHMESFDYDFFESRVNQQHELESNEETIRALNMGRWVMTFGIGLGTAGVACFIEKFTDLFSDFRRDSMEEMIEKERRHEAAFGMAFLTYAAISIMFVSVATYCVAILCPVAGGSGISEIKATLNGIKIHRIVRLKTLFCKAIGILFSVAAGLPVGKEGPMIHSGAIIGAGLSQGKSSSFGLDTSWTKFKGFRNDKEKRDFISCGAAAGVGAAFGAPIGGVLFALEEGASFWHQNLTWRTFFCAMVSAFVVNLYSAFRSEVDANDSRWGHLGNQTGTLSFGSFSENNKSYAVWDVPIFLAMGMIGGLMGAVFNQANTILTNFRRSSPLMSHRYGRFLEAMFICFVMAVTSFWLSYRFGKCLPLDGPYKEQLVQFYCADGEYNDLASLYTVAFATSMKQLFHFTTPASFTLSSLLIFFGSFYVMACWTYGIAVPSGLFVPSLLAGAAYGRIWVHFLEAAHIPHTAPIGMFSLIGAASMLGGMARMTISLTVIILECTGVIEWGLPIMVCLMMARWVGNSFNHGLYDIHIHLKHLPFLEFDPPFYARYLRVANIMGAPVVSLDHISKAGAIYDVLRASAHSGFAVVAPAKDNGNPKFVGIIQRKHLCVMLQRKDFSVARPIPFTRQPASEESFLYNEQYALSYRDIESTYPRYPNINEIRLDSIERELWMDLTPYMNPTPHTVQDQMPVPRAFRLFRSLGLRHLIVLNRSNEVKGIISRKDLTEKHLQESLENLTEMEKVRIQGYFNRNSRYSQLSQRFVDVEKTLLSMSDNA</sequence>
<feature type="transmembrane region" description="Helical" evidence="11">
    <location>
        <begin position="459"/>
        <end position="481"/>
    </location>
</feature>
<evidence type="ECO:0000256" key="8">
    <source>
        <dbReference type="ARBA" id="ARBA00023136"/>
    </source>
</evidence>
<dbReference type="GeneID" id="19945490"/>
<organism evidence="14 15">
    <name type="scientific">Saprolegnia diclina (strain VS20)</name>
    <dbReference type="NCBI Taxonomy" id="1156394"/>
    <lineage>
        <taxon>Eukaryota</taxon>
        <taxon>Sar</taxon>
        <taxon>Stramenopiles</taxon>
        <taxon>Oomycota</taxon>
        <taxon>Saprolegniomycetes</taxon>
        <taxon>Saprolegniales</taxon>
        <taxon>Saprolegniaceae</taxon>
        <taxon>Saprolegnia</taxon>
    </lineage>
</organism>
<reference evidence="14 15" key="1">
    <citation type="submission" date="2012-04" db="EMBL/GenBank/DDBJ databases">
        <title>The Genome Sequence of Saprolegnia declina VS20.</title>
        <authorList>
            <consortium name="The Broad Institute Genome Sequencing Platform"/>
            <person name="Russ C."/>
            <person name="Nusbaum C."/>
            <person name="Tyler B."/>
            <person name="van West P."/>
            <person name="Dieguez-Uribeondo J."/>
            <person name="de Bruijn I."/>
            <person name="Tripathy S."/>
            <person name="Jiang R."/>
            <person name="Young S.K."/>
            <person name="Zeng Q."/>
            <person name="Gargeya S."/>
            <person name="Fitzgerald M."/>
            <person name="Haas B."/>
            <person name="Abouelleil A."/>
            <person name="Alvarado L."/>
            <person name="Arachchi H.M."/>
            <person name="Berlin A."/>
            <person name="Chapman S.B."/>
            <person name="Goldberg J."/>
            <person name="Griggs A."/>
            <person name="Gujja S."/>
            <person name="Hansen M."/>
            <person name="Howarth C."/>
            <person name="Imamovic A."/>
            <person name="Larimer J."/>
            <person name="McCowen C."/>
            <person name="Montmayeur A."/>
            <person name="Murphy C."/>
            <person name="Neiman D."/>
            <person name="Pearson M."/>
            <person name="Priest M."/>
            <person name="Roberts A."/>
            <person name="Saif S."/>
            <person name="Shea T."/>
            <person name="Sisk P."/>
            <person name="Sykes S."/>
            <person name="Wortman J."/>
            <person name="Nusbaum C."/>
            <person name="Birren B."/>
        </authorList>
    </citation>
    <scope>NUCLEOTIDE SEQUENCE [LARGE SCALE GENOMIC DNA]</scope>
    <source>
        <strain evidence="14 15">VS20</strain>
    </source>
</reference>
<dbReference type="Proteomes" id="UP000030762">
    <property type="component" value="Unassembled WGS sequence"/>
</dbReference>
<feature type="transmembrane region" description="Helical" evidence="11">
    <location>
        <begin position="362"/>
        <end position="383"/>
    </location>
</feature>
<evidence type="ECO:0000256" key="5">
    <source>
        <dbReference type="ARBA" id="ARBA00022989"/>
    </source>
</evidence>
<feature type="transmembrane region" description="Helical" evidence="11">
    <location>
        <begin position="624"/>
        <end position="642"/>
    </location>
</feature>
<gene>
    <name evidence="14" type="ORF">SDRG_04763</name>
</gene>
<dbReference type="InterPro" id="IPR001807">
    <property type="entry name" value="ClC"/>
</dbReference>
<dbReference type="eggNOG" id="KOG0474">
    <property type="taxonomic scope" value="Eukaryota"/>
</dbReference>
<dbReference type="PRINTS" id="PR00762">
    <property type="entry name" value="CLCHANNEL"/>
</dbReference>
<proteinExistence type="inferred from homology"/>
<accession>T0QSP3</accession>
<keyword evidence="8 11" id="KW-0472">Membrane</keyword>
<dbReference type="InParanoid" id="T0QSP3"/>
<keyword evidence="9 11" id="KW-0868">Chloride</keyword>
<dbReference type="VEuPathDB" id="FungiDB:SDRG_04763"/>
<dbReference type="Gene3D" id="1.10.3080.10">
    <property type="entry name" value="Clc chloride channel"/>
    <property type="match status" value="1"/>
</dbReference>
<dbReference type="SMART" id="SM00116">
    <property type="entry name" value="CBS"/>
    <property type="match status" value="2"/>
</dbReference>
<dbReference type="OrthoDB" id="428525at2759"/>
<dbReference type="PANTHER" id="PTHR11689">
    <property type="entry name" value="CHLORIDE CHANNEL PROTEIN CLC FAMILY MEMBER"/>
    <property type="match status" value="1"/>
</dbReference>
<dbReference type="PROSITE" id="PS51371">
    <property type="entry name" value="CBS"/>
    <property type="match status" value="1"/>
</dbReference>
<feature type="transmembrane region" description="Helical" evidence="11">
    <location>
        <begin position="562"/>
        <end position="580"/>
    </location>
</feature>
<keyword evidence="7 10" id="KW-0129">CBS domain</keyword>
<evidence type="ECO:0000256" key="3">
    <source>
        <dbReference type="ARBA" id="ARBA00022692"/>
    </source>
</evidence>
<dbReference type="InterPro" id="IPR051280">
    <property type="entry name" value="Cl-channel/antiporter"/>
</dbReference>
<dbReference type="Gene3D" id="3.10.580.10">
    <property type="entry name" value="CBS-domain"/>
    <property type="match status" value="1"/>
</dbReference>
<keyword evidence="6 11" id="KW-0406">Ion transport</keyword>
<dbReference type="CDD" id="cd04591">
    <property type="entry name" value="CBS_pair_voltage-gated_CLC_euk_bac"/>
    <property type="match status" value="1"/>
</dbReference>
<dbReference type="SUPFAM" id="SSF54631">
    <property type="entry name" value="CBS-domain pair"/>
    <property type="match status" value="1"/>
</dbReference>
<comment type="subcellular location">
    <subcellularLocation>
        <location evidence="1 11">Membrane</location>
        <topology evidence="1 11">Multi-pass membrane protein</topology>
    </subcellularLocation>
</comment>
<dbReference type="InterPro" id="IPR000644">
    <property type="entry name" value="CBS_dom"/>
</dbReference>
<keyword evidence="2 11" id="KW-0813">Transport</keyword>
<evidence type="ECO:0000256" key="7">
    <source>
        <dbReference type="ARBA" id="ARBA00023122"/>
    </source>
</evidence>
<feature type="transmembrane region" description="Helical" evidence="11">
    <location>
        <begin position="592"/>
        <end position="612"/>
    </location>
</feature>
<feature type="transmembrane region" description="Helical" evidence="11">
    <location>
        <begin position="163"/>
        <end position="183"/>
    </location>
</feature>